<proteinExistence type="predicted"/>
<accession>I1D290</accession>
<organism evidence="1 2">
    <name type="scientific">Saccharomonospora glauca K62</name>
    <dbReference type="NCBI Taxonomy" id="928724"/>
    <lineage>
        <taxon>Bacteria</taxon>
        <taxon>Bacillati</taxon>
        <taxon>Actinomycetota</taxon>
        <taxon>Actinomycetes</taxon>
        <taxon>Pseudonocardiales</taxon>
        <taxon>Pseudonocardiaceae</taxon>
        <taxon>Saccharomonospora</taxon>
    </lineage>
</organism>
<dbReference type="eggNOG" id="ENOG5030N8A">
    <property type="taxonomic scope" value="Bacteria"/>
</dbReference>
<dbReference type="OrthoDB" id="3555895at2"/>
<dbReference type="STRING" id="928724.SacglDRAFT_02163"/>
<keyword evidence="2" id="KW-1185">Reference proteome</keyword>
<protein>
    <submittedName>
        <fullName evidence="1">Uncharacterized protein</fullName>
    </submittedName>
</protein>
<dbReference type="Proteomes" id="UP000005087">
    <property type="component" value="Chromosome"/>
</dbReference>
<gene>
    <name evidence="1" type="ORF">SacglDRAFT_02163</name>
</gene>
<evidence type="ECO:0000313" key="1">
    <source>
        <dbReference type="EMBL" id="EIE99064.1"/>
    </source>
</evidence>
<dbReference type="AlphaFoldDB" id="I1D290"/>
<evidence type="ECO:0000313" key="2">
    <source>
        <dbReference type="Proteomes" id="UP000005087"/>
    </source>
</evidence>
<name>I1D290_9PSEU</name>
<sequence length="117" mass="12836">MGLENIWVATLTGGLIRADCIVGVESHQTPELTGKPARWLLDITLAVPAGSGTGDGWEISQLHRTLAQTDSYPAHAAEELARTLDRLRRDGSAGLLRAVTRHESLRFEFLPFDRDDS</sequence>
<dbReference type="EMBL" id="CM001484">
    <property type="protein sequence ID" value="EIE99064.1"/>
    <property type="molecule type" value="Genomic_DNA"/>
</dbReference>
<dbReference type="HOGENOM" id="CLU_133803_0_0_11"/>
<reference evidence="2" key="2">
    <citation type="submission" date="2012-01" db="EMBL/GenBank/DDBJ databases">
        <title>Noncontiguous Finished sequence of chromosome of Saccharomonospora glauca K62.</title>
        <authorList>
            <consortium name="US DOE Joint Genome Institute"/>
            <person name="Lucas S."/>
            <person name="Han J."/>
            <person name="Lapidus A."/>
            <person name="Cheng J.-F."/>
            <person name="Goodwin L."/>
            <person name="Pitluck S."/>
            <person name="Peters L."/>
            <person name="Mikhailova N."/>
            <person name="Held B."/>
            <person name="Detter J.C."/>
            <person name="Han C."/>
            <person name="Tapia R."/>
            <person name="Land M."/>
            <person name="Hauser L."/>
            <person name="Kyrpides N."/>
            <person name="Ivanova N."/>
            <person name="Pagani I."/>
            <person name="Brambilla E.-M."/>
            <person name="Klenk H.-P."/>
            <person name="Woyke T."/>
        </authorList>
    </citation>
    <scope>NUCLEOTIDE SEQUENCE [LARGE SCALE GENOMIC DNA]</scope>
    <source>
        <strain evidence="2">K62</strain>
    </source>
</reference>
<dbReference type="RefSeq" id="WP_005464361.1">
    <property type="nucleotide sequence ID" value="NZ_CM001484.1"/>
</dbReference>
<reference evidence="1 2" key="1">
    <citation type="submission" date="2011-09" db="EMBL/GenBank/DDBJ databases">
        <authorList>
            <consortium name="US DOE Joint Genome Institute (JGI-PGF)"/>
            <person name="Lucas S."/>
            <person name="Han J."/>
            <person name="Lapidus A."/>
            <person name="Cheng J.-F."/>
            <person name="Goodwin L."/>
            <person name="Pitluck S."/>
            <person name="Peters L."/>
            <person name="Land M.L."/>
            <person name="Hauser L."/>
            <person name="Brambilla E."/>
            <person name="Klenk H.-P."/>
            <person name="Woyke T.J."/>
        </authorList>
    </citation>
    <scope>NUCLEOTIDE SEQUENCE [LARGE SCALE GENOMIC DNA]</scope>
    <source>
        <strain evidence="1 2">K62</strain>
    </source>
</reference>